<accession>A0A2M9BNW2</accession>
<evidence type="ECO:0008006" key="4">
    <source>
        <dbReference type="Google" id="ProtNLM"/>
    </source>
</evidence>
<comment type="caution">
    <text evidence="2">The sequence shown here is derived from an EMBL/GenBank/DDBJ whole genome shotgun (WGS) entry which is preliminary data.</text>
</comment>
<feature type="chain" id="PRO_5014961336" description="Lipoprotein" evidence="1">
    <location>
        <begin position="29"/>
        <end position="190"/>
    </location>
</feature>
<keyword evidence="3" id="KW-1185">Reference proteome</keyword>
<sequence>MTMFRTLKIGAAAAAAGTAGLLTSCLQAPDYPTTPHIDFKEVQAKRYTFGGGQTPVDTVRITIDFTDGDGDLGLSPDEKQAPYNPADANGNYNRTTDNYFITAYKRSNANLPFEPVVTGSAQGYNSRFPKLFSTDAKPGPLKGSLTLTLPFFLGSPFRPGDEVRFDVSIMDRALNESNKITTSSYVVQKP</sequence>
<proteinExistence type="predicted"/>
<evidence type="ECO:0000256" key="1">
    <source>
        <dbReference type="SAM" id="SignalP"/>
    </source>
</evidence>
<evidence type="ECO:0000313" key="3">
    <source>
        <dbReference type="Proteomes" id="UP000228535"/>
    </source>
</evidence>
<feature type="signal peptide" evidence="1">
    <location>
        <begin position="1"/>
        <end position="28"/>
    </location>
</feature>
<reference evidence="2 3" key="1">
    <citation type="submission" date="2017-11" db="EMBL/GenBank/DDBJ databases">
        <title>Genomic Encyclopedia of Archaeal and Bacterial Type Strains, Phase II (KMG-II): From Individual Species to Whole Genera.</title>
        <authorList>
            <person name="Goeker M."/>
        </authorList>
    </citation>
    <scope>NUCLEOTIDE SEQUENCE [LARGE SCALE GENOMIC DNA]</scope>
    <source>
        <strain evidence="2 3">DSM 11115</strain>
    </source>
</reference>
<dbReference type="AlphaFoldDB" id="A0A2M9BNW2"/>
<dbReference type="Proteomes" id="UP000228535">
    <property type="component" value="Unassembled WGS sequence"/>
</dbReference>
<name>A0A2M9BNW2_9BACT</name>
<dbReference type="EMBL" id="PGFA01000001">
    <property type="protein sequence ID" value="PJJ59636.1"/>
    <property type="molecule type" value="Genomic_DNA"/>
</dbReference>
<organism evidence="2 3">
    <name type="scientific">Hymenobacter chitinivorans DSM 11115</name>
    <dbReference type="NCBI Taxonomy" id="1121954"/>
    <lineage>
        <taxon>Bacteria</taxon>
        <taxon>Pseudomonadati</taxon>
        <taxon>Bacteroidota</taxon>
        <taxon>Cytophagia</taxon>
        <taxon>Cytophagales</taxon>
        <taxon>Hymenobacteraceae</taxon>
        <taxon>Hymenobacter</taxon>
    </lineage>
</organism>
<keyword evidence="1" id="KW-0732">Signal</keyword>
<dbReference type="PROSITE" id="PS51257">
    <property type="entry name" value="PROKAR_LIPOPROTEIN"/>
    <property type="match status" value="1"/>
</dbReference>
<evidence type="ECO:0000313" key="2">
    <source>
        <dbReference type="EMBL" id="PJJ59636.1"/>
    </source>
</evidence>
<protein>
    <recommendedName>
        <fullName evidence="4">Lipoprotein</fullName>
    </recommendedName>
</protein>
<gene>
    <name evidence="2" type="ORF">CLV45_1056</name>
</gene>